<sequence>MVEKKHIRLALIAVIEDFWGKRKVAVAVEEVVLDGISGGNKTIGGGESGRVKDYLMEWIGSEKKERPKKYWLTTTDPFSSKRVLVELKRGGSRCRE</sequence>
<reference evidence="1 2" key="2">
    <citation type="journal article" date="2022" name="Mol. Ecol. Resour.">
        <title>The genomes of chicory, endive, great burdock and yacon provide insights into Asteraceae paleo-polyploidization history and plant inulin production.</title>
        <authorList>
            <person name="Fan W."/>
            <person name="Wang S."/>
            <person name="Wang H."/>
            <person name="Wang A."/>
            <person name="Jiang F."/>
            <person name="Liu H."/>
            <person name="Zhao H."/>
            <person name="Xu D."/>
            <person name="Zhang Y."/>
        </authorList>
    </citation>
    <scope>NUCLEOTIDE SEQUENCE [LARGE SCALE GENOMIC DNA]</scope>
    <source>
        <strain evidence="2">cv. Yunnan</strain>
        <tissue evidence="1">Leaves</tissue>
    </source>
</reference>
<dbReference type="EMBL" id="CM042026">
    <property type="protein sequence ID" value="KAI3804237.1"/>
    <property type="molecule type" value="Genomic_DNA"/>
</dbReference>
<keyword evidence="2" id="KW-1185">Reference proteome</keyword>
<name>A0ACB9IB00_9ASTR</name>
<organism evidence="1 2">
    <name type="scientific">Smallanthus sonchifolius</name>
    <dbReference type="NCBI Taxonomy" id="185202"/>
    <lineage>
        <taxon>Eukaryota</taxon>
        <taxon>Viridiplantae</taxon>
        <taxon>Streptophyta</taxon>
        <taxon>Embryophyta</taxon>
        <taxon>Tracheophyta</taxon>
        <taxon>Spermatophyta</taxon>
        <taxon>Magnoliopsida</taxon>
        <taxon>eudicotyledons</taxon>
        <taxon>Gunneridae</taxon>
        <taxon>Pentapetalae</taxon>
        <taxon>asterids</taxon>
        <taxon>campanulids</taxon>
        <taxon>Asterales</taxon>
        <taxon>Asteraceae</taxon>
        <taxon>Asteroideae</taxon>
        <taxon>Heliantheae alliance</taxon>
        <taxon>Millerieae</taxon>
        <taxon>Smallanthus</taxon>
    </lineage>
</organism>
<comment type="caution">
    <text evidence="1">The sequence shown here is derived from an EMBL/GenBank/DDBJ whole genome shotgun (WGS) entry which is preliminary data.</text>
</comment>
<evidence type="ECO:0000313" key="1">
    <source>
        <dbReference type="EMBL" id="KAI3804237.1"/>
    </source>
</evidence>
<proteinExistence type="predicted"/>
<accession>A0ACB9IB00</accession>
<dbReference type="Proteomes" id="UP001056120">
    <property type="component" value="Linkage Group LG09"/>
</dbReference>
<gene>
    <name evidence="1" type="ORF">L1987_25628</name>
</gene>
<evidence type="ECO:0000313" key="2">
    <source>
        <dbReference type="Proteomes" id="UP001056120"/>
    </source>
</evidence>
<protein>
    <submittedName>
        <fullName evidence="1">Uncharacterized protein</fullName>
    </submittedName>
</protein>
<reference evidence="2" key="1">
    <citation type="journal article" date="2022" name="Mol. Ecol. Resour.">
        <title>The genomes of chicory, endive, great burdock and yacon provide insights into Asteraceae palaeo-polyploidization history and plant inulin production.</title>
        <authorList>
            <person name="Fan W."/>
            <person name="Wang S."/>
            <person name="Wang H."/>
            <person name="Wang A."/>
            <person name="Jiang F."/>
            <person name="Liu H."/>
            <person name="Zhao H."/>
            <person name="Xu D."/>
            <person name="Zhang Y."/>
        </authorList>
    </citation>
    <scope>NUCLEOTIDE SEQUENCE [LARGE SCALE GENOMIC DNA]</scope>
    <source>
        <strain evidence="2">cv. Yunnan</strain>
    </source>
</reference>